<feature type="region of interest" description="Disordered" evidence="1">
    <location>
        <begin position="398"/>
        <end position="437"/>
    </location>
</feature>
<dbReference type="EMBL" id="CAJGYM010000002">
    <property type="protein sequence ID" value="CAD6185035.1"/>
    <property type="molecule type" value="Genomic_DNA"/>
</dbReference>
<gene>
    <name evidence="3" type="ORF">CAUJ_LOCUS954</name>
</gene>
<feature type="region of interest" description="Disordered" evidence="1">
    <location>
        <begin position="339"/>
        <end position="363"/>
    </location>
</feature>
<name>A0A8S1GNA2_9PELO</name>
<evidence type="ECO:0000313" key="3">
    <source>
        <dbReference type="EMBL" id="CAD6185035.1"/>
    </source>
</evidence>
<feature type="compositionally biased region" description="Polar residues" evidence="1">
    <location>
        <begin position="398"/>
        <end position="414"/>
    </location>
</feature>
<feature type="region of interest" description="Disordered" evidence="1">
    <location>
        <begin position="196"/>
        <end position="222"/>
    </location>
</feature>
<comment type="caution">
    <text evidence="3">The sequence shown here is derived from an EMBL/GenBank/DDBJ whole genome shotgun (WGS) entry which is preliminary data.</text>
</comment>
<keyword evidence="2" id="KW-1133">Transmembrane helix</keyword>
<keyword evidence="4" id="KW-1185">Reference proteome</keyword>
<sequence length="592" mass="60405">MCSSRYYRRVNLPSQYLFDRAKFLCNWSSERSTLGWNLASVRRILGFMGAKEAWLCSAVVFVLFAISDARVFDTRYKRQTVVSTNAHTNGQADNVETDAVANHFKDTQGVIGMNVSSTGNATGAGSSSISNVASGQVGDLTLDTTGDVSSTGQHAESYSDIFAAVAGENKTVASFQQGKASGVGDTQAQLVAGATMNNNGMSSPNNGDNNKAVAGATGSQQSQSEVLSSQTLTWDTLMAQLVGSAVAEGIGNAQANVQFEAGNANNGIEMNGLMSGTNSQDGNVNAQVNGNGNLNGSTHDMLGNMYGDVHGKGNSTLVGASSLSSNSSEKTDIHAFGDAKASSAGNNSIDFQSETNLNENKGSGEMVLNGTAEGANVDLSGNNGIKVNDINGNTTALGSSSVHGTGTEDASNGSLVVDTSYGSDGNTQVISKGEGNSISTGGKNSSLVIGAEADVASSNGLSNNGKANATGVASGQYNNITGNSFVNVDGTMSNGNSMMQAIGGGEGPSAAESNVQVLLNEGGQLRNGTVNGKVQASGDKTFVQSISIVSDYAGQQTLSNYQHATSNSQGSSSASASNVGILKRKKRSNLSL</sequence>
<proteinExistence type="predicted"/>
<feature type="compositionally biased region" description="Polar residues" evidence="1">
    <location>
        <begin position="420"/>
        <end position="437"/>
    </location>
</feature>
<dbReference type="OrthoDB" id="5865666at2759"/>
<feature type="transmembrane region" description="Helical" evidence="2">
    <location>
        <begin position="53"/>
        <end position="72"/>
    </location>
</feature>
<evidence type="ECO:0000256" key="2">
    <source>
        <dbReference type="SAM" id="Phobius"/>
    </source>
</evidence>
<organism evidence="3 4">
    <name type="scientific">Caenorhabditis auriculariae</name>
    <dbReference type="NCBI Taxonomy" id="2777116"/>
    <lineage>
        <taxon>Eukaryota</taxon>
        <taxon>Metazoa</taxon>
        <taxon>Ecdysozoa</taxon>
        <taxon>Nematoda</taxon>
        <taxon>Chromadorea</taxon>
        <taxon>Rhabditida</taxon>
        <taxon>Rhabditina</taxon>
        <taxon>Rhabditomorpha</taxon>
        <taxon>Rhabditoidea</taxon>
        <taxon>Rhabditidae</taxon>
        <taxon>Peloderinae</taxon>
        <taxon>Caenorhabditis</taxon>
    </lineage>
</organism>
<dbReference type="AlphaFoldDB" id="A0A8S1GNA2"/>
<feature type="compositionally biased region" description="Polar residues" evidence="1">
    <location>
        <begin position="343"/>
        <end position="361"/>
    </location>
</feature>
<reference evidence="3" key="1">
    <citation type="submission" date="2020-10" db="EMBL/GenBank/DDBJ databases">
        <authorList>
            <person name="Kikuchi T."/>
        </authorList>
    </citation>
    <scope>NUCLEOTIDE SEQUENCE</scope>
    <source>
        <strain evidence="3">NKZ352</strain>
    </source>
</reference>
<evidence type="ECO:0000313" key="4">
    <source>
        <dbReference type="Proteomes" id="UP000835052"/>
    </source>
</evidence>
<evidence type="ECO:0000256" key="1">
    <source>
        <dbReference type="SAM" id="MobiDB-lite"/>
    </source>
</evidence>
<accession>A0A8S1GNA2</accession>
<dbReference type="Proteomes" id="UP000835052">
    <property type="component" value="Unassembled WGS sequence"/>
</dbReference>
<feature type="compositionally biased region" description="Low complexity" evidence="1">
    <location>
        <begin position="196"/>
        <end position="210"/>
    </location>
</feature>
<keyword evidence="2" id="KW-0472">Membrane</keyword>
<protein>
    <submittedName>
        <fullName evidence="3">Uncharacterized protein</fullName>
    </submittedName>
</protein>
<keyword evidence="2" id="KW-0812">Transmembrane</keyword>